<accession>A0A6N6JFU4</accession>
<dbReference type="Proteomes" id="UP000436822">
    <property type="component" value="Unassembled WGS sequence"/>
</dbReference>
<evidence type="ECO:0000313" key="3">
    <source>
        <dbReference type="Proteomes" id="UP000436822"/>
    </source>
</evidence>
<gene>
    <name evidence="2" type="ORF">KIN_21700</name>
</gene>
<dbReference type="EMBL" id="BLJE01000002">
    <property type="protein sequence ID" value="GFE65096.1"/>
    <property type="molecule type" value="Genomic_DNA"/>
</dbReference>
<dbReference type="Pfam" id="PF01656">
    <property type="entry name" value="CbiA"/>
    <property type="match status" value="1"/>
</dbReference>
<comment type="caution">
    <text evidence="2">The sequence shown here is derived from an EMBL/GenBank/DDBJ whole genome shotgun (WGS) entry which is preliminary data.</text>
</comment>
<dbReference type="InterPro" id="IPR002586">
    <property type="entry name" value="CobQ/CobB/MinD/ParA_Nub-bd_dom"/>
</dbReference>
<dbReference type="RefSeq" id="WP_159806758.1">
    <property type="nucleotide sequence ID" value="NZ_BLJE01000002.1"/>
</dbReference>
<feature type="domain" description="CobQ/CobB/MinD/ParA nucleotide binding" evidence="1">
    <location>
        <begin position="11"/>
        <end position="157"/>
    </location>
</feature>
<organism evidence="2 3">
    <name type="scientific">Litoreibacter roseus</name>
    <dbReference type="NCBI Taxonomy" id="2601869"/>
    <lineage>
        <taxon>Bacteria</taxon>
        <taxon>Pseudomonadati</taxon>
        <taxon>Pseudomonadota</taxon>
        <taxon>Alphaproteobacteria</taxon>
        <taxon>Rhodobacterales</taxon>
        <taxon>Roseobacteraceae</taxon>
        <taxon>Litoreibacter</taxon>
    </lineage>
</organism>
<dbReference type="InterPro" id="IPR027417">
    <property type="entry name" value="P-loop_NTPase"/>
</dbReference>
<dbReference type="Gene3D" id="3.40.50.300">
    <property type="entry name" value="P-loop containing nucleotide triphosphate hydrolases"/>
    <property type="match status" value="1"/>
</dbReference>
<sequence>MELQLHTVSCLGFKGGAGRTTTAAALAVGLASIGQRVALIDAGYAVPLEEQLVLTGRGYGAVPDHSVLGRWADTAHSGSFCGGELQYIRATTAAYLTVVLDQLWRENWAYAIVDTPAHQTLSVFEAADRSSLLIVPARSASDAKETKDRLPEEFLTKQDRLRCLVAGAEQPQHVRAAFSPLPILKTELPFDPNFMAFIPHQNRSESQNMSNNHWQGWCIQLANEVLELISERESMVS</sequence>
<name>A0A6N6JFU4_9RHOB</name>
<evidence type="ECO:0000313" key="2">
    <source>
        <dbReference type="EMBL" id="GFE65096.1"/>
    </source>
</evidence>
<evidence type="ECO:0000259" key="1">
    <source>
        <dbReference type="Pfam" id="PF01656"/>
    </source>
</evidence>
<keyword evidence="3" id="KW-1185">Reference proteome</keyword>
<proteinExistence type="predicted"/>
<reference evidence="2 3" key="1">
    <citation type="submission" date="2019-12" db="EMBL/GenBank/DDBJ databases">
        <title>Litoreibacter badius sp. nov., a novel bacteriochlorophyll a-containing bacterium in the genus Litoreibacter.</title>
        <authorList>
            <person name="Kanamuro M."/>
            <person name="Takabe Y."/>
            <person name="Mori K."/>
            <person name="Takaichi S."/>
            <person name="Hanada S."/>
        </authorList>
    </citation>
    <scope>NUCLEOTIDE SEQUENCE [LARGE SCALE GENOMIC DNA]</scope>
    <source>
        <strain evidence="2 3">K6</strain>
    </source>
</reference>
<dbReference type="SUPFAM" id="SSF52540">
    <property type="entry name" value="P-loop containing nucleoside triphosphate hydrolases"/>
    <property type="match status" value="1"/>
</dbReference>
<dbReference type="AlphaFoldDB" id="A0A6N6JFU4"/>
<protein>
    <recommendedName>
        <fullName evidence="1">CobQ/CobB/MinD/ParA nucleotide binding domain-containing protein</fullName>
    </recommendedName>
</protein>
<dbReference type="OrthoDB" id="9950763at2"/>